<protein>
    <recommendedName>
        <fullName evidence="1">DUF7730 domain-containing protein</fullName>
    </recommendedName>
</protein>
<name>A0A6A6DD27_9PEZI</name>
<dbReference type="Pfam" id="PF24864">
    <property type="entry name" value="DUF7730"/>
    <property type="match status" value="1"/>
</dbReference>
<feature type="domain" description="DUF7730" evidence="1">
    <location>
        <begin position="7"/>
        <end position="250"/>
    </location>
</feature>
<dbReference type="InterPro" id="IPR056632">
    <property type="entry name" value="DUF7730"/>
</dbReference>
<evidence type="ECO:0000259" key="1">
    <source>
        <dbReference type="Pfam" id="PF24864"/>
    </source>
</evidence>
<gene>
    <name evidence="2" type="ORF">K469DRAFT_812277</name>
</gene>
<dbReference type="OrthoDB" id="4757095at2759"/>
<accession>A0A6A6DD27</accession>
<proteinExistence type="predicted"/>
<evidence type="ECO:0000313" key="3">
    <source>
        <dbReference type="Proteomes" id="UP000800200"/>
    </source>
</evidence>
<organism evidence="2 3">
    <name type="scientific">Zopfia rhizophila CBS 207.26</name>
    <dbReference type="NCBI Taxonomy" id="1314779"/>
    <lineage>
        <taxon>Eukaryota</taxon>
        <taxon>Fungi</taxon>
        <taxon>Dikarya</taxon>
        <taxon>Ascomycota</taxon>
        <taxon>Pezizomycotina</taxon>
        <taxon>Dothideomycetes</taxon>
        <taxon>Dothideomycetes incertae sedis</taxon>
        <taxon>Zopfiaceae</taxon>
        <taxon>Zopfia</taxon>
    </lineage>
</organism>
<dbReference type="Proteomes" id="UP000800200">
    <property type="component" value="Unassembled WGS sequence"/>
</dbReference>
<keyword evidence="3" id="KW-1185">Reference proteome</keyword>
<dbReference type="AlphaFoldDB" id="A0A6A6DD27"/>
<reference evidence="2" key="1">
    <citation type="journal article" date="2020" name="Stud. Mycol.">
        <title>101 Dothideomycetes genomes: a test case for predicting lifestyles and emergence of pathogens.</title>
        <authorList>
            <person name="Haridas S."/>
            <person name="Albert R."/>
            <person name="Binder M."/>
            <person name="Bloem J."/>
            <person name="Labutti K."/>
            <person name="Salamov A."/>
            <person name="Andreopoulos B."/>
            <person name="Baker S."/>
            <person name="Barry K."/>
            <person name="Bills G."/>
            <person name="Bluhm B."/>
            <person name="Cannon C."/>
            <person name="Castanera R."/>
            <person name="Culley D."/>
            <person name="Daum C."/>
            <person name="Ezra D."/>
            <person name="Gonzalez J."/>
            <person name="Henrissat B."/>
            <person name="Kuo A."/>
            <person name="Liang C."/>
            <person name="Lipzen A."/>
            <person name="Lutzoni F."/>
            <person name="Magnuson J."/>
            <person name="Mondo S."/>
            <person name="Nolan M."/>
            <person name="Ohm R."/>
            <person name="Pangilinan J."/>
            <person name="Park H.-J."/>
            <person name="Ramirez L."/>
            <person name="Alfaro M."/>
            <person name="Sun H."/>
            <person name="Tritt A."/>
            <person name="Yoshinaga Y."/>
            <person name="Zwiers L.-H."/>
            <person name="Turgeon B."/>
            <person name="Goodwin S."/>
            <person name="Spatafora J."/>
            <person name="Crous P."/>
            <person name="Grigoriev I."/>
        </authorList>
    </citation>
    <scope>NUCLEOTIDE SEQUENCE</scope>
    <source>
        <strain evidence="2">CBS 207.26</strain>
    </source>
</reference>
<sequence>MYTSINPQLKSKFFVSPAEIRRAIYVHFIPDQIHLFLHKKGLGLSACVQRDKDGHPNCIERCSSTYPLTYPPASCSIYTLRLRSSWGSHWRCEESVKTDGNITAEALLLACKRMCIDVVEMMADIAVFQINDLDMLRILVLHSSVLKPGRSSTFASTFLSCVLPSLKELHISLRLSLSIYGALENAGNSTGSESSSMDHSISAWTGLRPAIERLGNLRRLRIWLDHGEPCSWSMVNERAVLSPLAPLSNNPNLDISIDLPKLHPKWENPDRHFTEDSPPLTLTIHRRYRQRYHGVESSDGSIDAKHDPDFPILYEVADLYYMTMEIVEEMERASWQRGEDPIKEFLDDSIVCSLPTI</sequence>
<evidence type="ECO:0000313" key="2">
    <source>
        <dbReference type="EMBL" id="KAF2176893.1"/>
    </source>
</evidence>
<dbReference type="EMBL" id="ML994699">
    <property type="protein sequence ID" value="KAF2176893.1"/>
    <property type="molecule type" value="Genomic_DNA"/>
</dbReference>